<dbReference type="AlphaFoldDB" id="A0A067EE44"/>
<dbReference type="Proteomes" id="UP000027120">
    <property type="component" value="Unassembled WGS sequence"/>
</dbReference>
<accession>A0A067EE44</accession>
<dbReference type="InterPro" id="IPR008502">
    <property type="entry name" value="Prolamin-like"/>
</dbReference>
<comment type="similarity">
    <text evidence="8">Belongs to the plant egg cell-secreted peptide family.</text>
</comment>
<name>A0A067EE44_CITSI</name>
<dbReference type="PANTHER" id="PTHR35293:SF10">
    <property type="entry name" value="EGG CELL-SECRETED PROTEIN 1.2-RELATED"/>
    <property type="match status" value="1"/>
</dbReference>
<dbReference type="InterPro" id="IPR044711">
    <property type="entry name" value="EC11-15"/>
</dbReference>
<evidence type="ECO:0000259" key="10">
    <source>
        <dbReference type="Pfam" id="PF05617"/>
    </source>
</evidence>
<dbReference type="PANTHER" id="PTHR35293">
    <property type="entry name" value="EGG CELL-SECRETED PROTEIN 1.5"/>
    <property type="match status" value="1"/>
</dbReference>
<protein>
    <recommendedName>
        <fullName evidence="10">Prolamin-like domain-containing protein</fullName>
    </recommendedName>
</protein>
<evidence type="ECO:0000313" key="12">
    <source>
        <dbReference type="Proteomes" id="UP000027120"/>
    </source>
</evidence>
<evidence type="ECO:0000256" key="7">
    <source>
        <dbReference type="ARBA" id="ARBA00034457"/>
    </source>
</evidence>
<dbReference type="GO" id="GO:0031410">
    <property type="term" value="C:cytoplasmic vesicle"/>
    <property type="evidence" value="ECO:0007669"/>
    <property type="project" value="UniProtKB-SubCell"/>
</dbReference>
<feature type="chain" id="PRO_5001636273" description="Prolamin-like domain-containing protein" evidence="9">
    <location>
        <begin position="23"/>
        <end position="127"/>
    </location>
</feature>
<feature type="domain" description="Prolamin-like" evidence="10">
    <location>
        <begin position="52"/>
        <end position="116"/>
    </location>
</feature>
<dbReference type="Pfam" id="PF05617">
    <property type="entry name" value="Prolamin_like"/>
    <property type="match status" value="1"/>
</dbReference>
<dbReference type="GO" id="GO:2000008">
    <property type="term" value="P:regulation of protein localization to cell surface"/>
    <property type="evidence" value="ECO:0000318"/>
    <property type="project" value="GO_Central"/>
</dbReference>
<organism evidence="11 12">
    <name type="scientific">Citrus sinensis</name>
    <name type="common">Sweet orange</name>
    <name type="synonym">Citrus aurantium var. sinensis</name>
    <dbReference type="NCBI Taxonomy" id="2711"/>
    <lineage>
        <taxon>Eukaryota</taxon>
        <taxon>Viridiplantae</taxon>
        <taxon>Streptophyta</taxon>
        <taxon>Embryophyta</taxon>
        <taxon>Tracheophyta</taxon>
        <taxon>Spermatophyta</taxon>
        <taxon>Magnoliopsida</taxon>
        <taxon>eudicotyledons</taxon>
        <taxon>Gunneridae</taxon>
        <taxon>Pentapetalae</taxon>
        <taxon>rosids</taxon>
        <taxon>malvids</taxon>
        <taxon>Sapindales</taxon>
        <taxon>Rutaceae</taxon>
        <taxon>Aurantioideae</taxon>
        <taxon>Citrus</taxon>
    </lineage>
</organism>
<comment type="subcellular location">
    <subcellularLocation>
        <location evidence="1">Cytoplasmic vesicle</location>
    </subcellularLocation>
    <subcellularLocation>
        <location evidence="2">Secreted</location>
    </subcellularLocation>
</comment>
<reference evidence="11 12" key="1">
    <citation type="submission" date="2014-04" db="EMBL/GenBank/DDBJ databases">
        <authorList>
            <consortium name="International Citrus Genome Consortium"/>
            <person name="Gmitter F."/>
            <person name="Chen C."/>
            <person name="Farmerie W."/>
            <person name="Harkins T."/>
            <person name="Desany B."/>
            <person name="Mohiuddin M."/>
            <person name="Kodira C."/>
            <person name="Borodovsky M."/>
            <person name="Lomsadze A."/>
            <person name="Burns P."/>
            <person name="Jenkins J."/>
            <person name="Prochnik S."/>
            <person name="Shu S."/>
            <person name="Chapman J."/>
            <person name="Pitluck S."/>
            <person name="Schmutz J."/>
            <person name="Rokhsar D."/>
        </authorList>
    </citation>
    <scope>NUCLEOTIDE SEQUENCE</scope>
</reference>
<evidence type="ECO:0000256" key="1">
    <source>
        <dbReference type="ARBA" id="ARBA00004541"/>
    </source>
</evidence>
<evidence type="ECO:0000256" key="5">
    <source>
        <dbReference type="ARBA" id="ARBA00023279"/>
    </source>
</evidence>
<gene>
    <name evidence="11" type="ORF">CISIN_1g039915mg</name>
</gene>
<comment type="function">
    <text evidence="7">Involved in the regulation of gamete interactions during the double fertilization and to prevent multiple-pollen tube attraction; mediates the redistribution of the gamete fusogen HAP2/GCS1 to the cell surface after secretion upon sperm arrival.</text>
</comment>
<evidence type="ECO:0000313" key="11">
    <source>
        <dbReference type="EMBL" id="KDO53353.1"/>
    </source>
</evidence>
<evidence type="ECO:0000256" key="6">
    <source>
        <dbReference type="ARBA" id="ARBA00023329"/>
    </source>
</evidence>
<proteinExistence type="inferred from homology"/>
<evidence type="ECO:0000256" key="3">
    <source>
        <dbReference type="ARBA" id="ARBA00022525"/>
    </source>
</evidence>
<feature type="signal peptide" evidence="9">
    <location>
        <begin position="1"/>
        <end position="22"/>
    </location>
</feature>
<dbReference type="GO" id="GO:0009567">
    <property type="term" value="P:double fertilization forming a zygote and endosperm"/>
    <property type="evidence" value="ECO:0000318"/>
    <property type="project" value="GO_Central"/>
</dbReference>
<evidence type="ECO:0000256" key="8">
    <source>
        <dbReference type="ARBA" id="ARBA00034484"/>
    </source>
</evidence>
<sequence>MALKNVCLVLVVTLCLLAYASTATRTSYDHKVNTPGYDLAARLQAYQGQFMECWNSLQALSSCSSLTVQFFLTGKADIASCCGSIDIIWSKCSWPSAVISLGYTPAEANILKTYCDAVSAPPANRKP</sequence>
<dbReference type="GO" id="GO:0005576">
    <property type="term" value="C:extracellular region"/>
    <property type="evidence" value="ECO:0000318"/>
    <property type="project" value="GO_Central"/>
</dbReference>
<evidence type="ECO:0000256" key="2">
    <source>
        <dbReference type="ARBA" id="ARBA00004613"/>
    </source>
</evidence>
<evidence type="ECO:0000256" key="4">
    <source>
        <dbReference type="ARBA" id="ARBA00022729"/>
    </source>
</evidence>
<keyword evidence="5" id="KW-0278">Fertilization</keyword>
<keyword evidence="6" id="KW-0968">Cytoplasmic vesicle</keyword>
<evidence type="ECO:0000256" key="9">
    <source>
        <dbReference type="SAM" id="SignalP"/>
    </source>
</evidence>
<keyword evidence="12" id="KW-1185">Reference proteome</keyword>
<dbReference type="GO" id="GO:0080155">
    <property type="term" value="P:regulation of double fertilization forming a zygote and endosperm"/>
    <property type="evidence" value="ECO:0000318"/>
    <property type="project" value="GO_Central"/>
</dbReference>
<dbReference type="EMBL" id="KK785015">
    <property type="protein sequence ID" value="KDO53353.1"/>
    <property type="molecule type" value="Genomic_DNA"/>
</dbReference>
<keyword evidence="3" id="KW-0964">Secreted</keyword>
<keyword evidence="4 9" id="KW-0732">Signal</keyword>
<dbReference type="GO" id="GO:0031982">
    <property type="term" value="C:vesicle"/>
    <property type="evidence" value="ECO:0000318"/>
    <property type="project" value="GO_Central"/>
</dbReference>
<dbReference type="STRING" id="2711.A0A067EE44"/>